<accession>A0ABS1F0B7</accession>
<sequence>MGKDKNGAAGADIDQELLAAALTGLLEEEGASPAARTALVAIAGGRGAGDGAAVRTLVLRPRALRGELGGEPGTDDLSGRRALVYSLTKTILAAGVLRLAARGVVDLDGPAERWLPELAGRPGSVSVAQILMHRAGLPDYGGRADYHAAVAAGGEPWSGDEFLARCEVEGPPVGSFAYSNIGYLLIGRLLERAGGAPLAEMLEREVFAPLGLTSAALLRDRSDLDGLFFGPSPAFGGAPVADAYHPGWVSHGVVAMTAADACRFVHGLTEEYLPAVPLRRMRDGLPVGGPMGGRPWVEPAYGMGMMVELDPAAGPYWGHTGGGPGVTPAAYHAPGPVPVSVAVFLDGEDGNLAEWMAVEVLHRLRGWR</sequence>
<dbReference type="PANTHER" id="PTHR46825">
    <property type="entry name" value="D-ALANYL-D-ALANINE-CARBOXYPEPTIDASE/ENDOPEPTIDASE AMPH"/>
    <property type="match status" value="1"/>
</dbReference>
<organism evidence="2 3">
    <name type="scientific">Azospirillum endophyticum</name>
    <dbReference type="NCBI Taxonomy" id="2800326"/>
    <lineage>
        <taxon>Bacteria</taxon>
        <taxon>Pseudomonadati</taxon>
        <taxon>Pseudomonadota</taxon>
        <taxon>Alphaproteobacteria</taxon>
        <taxon>Rhodospirillales</taxon>
        <taxon>Azospirillaceae</taxon>
        <taxon>Azospirillum</taxon>
    </lineage>
</organism>
<dbReference type="Proteomes" id="UP000652760">
    <property type="component" value="Unassembled WGS sequence"/>
</dbReference>
<evidence type="ECO:0000313" key="2">
    <source>
        <dbReference type="EMBL" id="MBK1836864.1"/>
    </source>
</evidence>
<dbReference type="RefSeq" id="WP_200191057.1">
    <property type="nucleotide sequence ID" value="NZ_JAENHM010000019.1"/>
</dbReference>
<dbReference type="Pfam" id="PF00144">
    <property type="entry name" value="Beta-lactamase"/>
    <property type="match status" value="1"/>
</dbReference>
<reference evidence="3" key="1">
    <citation type="submission" date="2021-01" db="EMBL/GenBank/DDBJ databases">
        <title>Genome public.</title>
        <authorList>
            <person name="Liu C."/>
            <person name="Sun Q."/>
        </authorList>
    </citation>
    <scope>NUCLEOTIDE SEQUENCE [LARGE SCALE GENOMIC DNA]</scope>
    <source>
        <strain evidence="3">YIM B02556</strain>
    </source>
</reference>
<keyword evidence="3" id="KW-1185">Reference proteome</keyword>
<evidence type="ECO:0000313" key="3">
    <source>
        <dbReference type="Proteomes" id="UP000652760"/>
    </source>
</evidence>
<dbReference type="Gene3D" id="3.40.710.10">
    <property type="entry name" value="DD-peptidase/beta-lactamase superfamily"/>
    <property type="match status" value="1"/>
</dbReference>
<dbReference type="InterPro" id="IPR050491">
    <property type="entry name" value="AmpC-like"/>
</dbReference>
<dbReference type="InterPro" id="IPR012338">
    <property type="entry name" value="Beta-lactam/transpept-like"/>
</dbReference>
<feature type="domain" description="Beta-lactamase-related" evidence="1">
    <location>
        <begin position="83"/>
        <end position="347"/>
    </location>
</feature>
<proteinExistence type="predicted"/>
<dbReference type="InterPro" id="IPR001466">
    <property type="entry name" value="Beta-lactam-related"/>
</dbReference>
<protein>
    <submittedName>
        <fullName evidence="2">Beta-lactamase family protein</fullName>
    </submittedName>
</protein>
<dbReference type="EMBL" id="JAENHM010000019">
    <property type="protein sequence ID" value="MBK1836864.1"/>
    <property type="molecule type" value="Genomic_DNA"/>
</dbReference>
<gene>
    <name evidence="2" type="ORF">JHL17_05510</name>
</gene>
<dbReference type="PANTHER" id="PTHR46825:SF7">
    <property type="entry name" value="D-ALANYL-D-ALANINE CARBOXYPEPTIDASE"/>
    <property type="match status" value="1"/>
</dbReference>
<comment type="caution">
    <text evidence="2">The sequence shown here is derived from an EMBL/GenBank/DDBJ whole genome shotgun (WGS) entry which is preliminary data.</text>
</comment>
<dbReference type="SUPFAM" id="SSF56601">
    <property type="entry name" value="beta-lactamase/transpeptidase-like"/>
    <property type="match status" value="1"/>
</dbReference>
<name>A0ABS1F0B7_9PROT</name>
<evidence type="ECO:0000259" key="1">
    <source>
        <dbReference type="Pfam" id="PF00144"/>
    </source>
</evidence>